<dbReference type="Gene3D" id="2.70.98.10">
    <property type="match status" value="1"/>
</dbReference>
<dbReference type="CDD" id="cd09021">
    <property type="entry name" value="Aldose_epim_Ec_YphB"/>
    <property type="match status" value="1"/>
</dbReference>
<dbReference type="AlphaFoldDB" id="A0A2T3LEZ0"/>
<dbReference type="GO" id="GO:0030246">
    <property type="term" value="F:carbohydrate binding"/>
    <property type="evidence" value="ECO:0007669"/>
    <property type="project" value="InterPro"/>
</dbReference>
<dbReference type="Pfam" id="PF01263">
    <property type="entry name" value="Aldose_epim"/>
    <property type="match status" value="1"/>
</dbReference>
<dbReference type="Proteomes" id="UP000241803">
    <property type="component" value="Unassembled WGS sequence"/>
</dbReference>
<dbReference type="GO" id="GO:0016853">
    <property type="term" value="F:isomerase activity"/>
    <property type="evidence" value="ECO:0007669"/>
    <property type="project" value="InterPro"/>
</dbReference>
<name>A0A2T3LEZ0_9GAMM</name>
<dbReference type="InterPro" id="IPR014718">
    <property type="entry name" value="GH-type_carb-bd"/>
</dbReference>
<protein>
    <submittedName>
        <fullName evidence="1">Aldose 1-epimerase</fullName>
    </submittedName>
</protein>
<proteinExistence type="predicted"/>
<evidence type="ECO:0000313" key="1">
    <source>
        <dbReference type="EMBL" id="PSV49926.1"/>
    </source>
</evidence>
<dbReference type="SUPFAM" id="SSF74650">
    <property type="entry name" value="Galactose mutarotase-like"/>
    <property type="match status" value="1"/>
</dbReference>
<comment type="caution">
    <text evidence="1">The sequence shown here is derived from an EMBL/GenBank/DDBJ whole genome shotgun (WGS) entry which is preliminary data.</text>
</comment>
<dbReference type="InterPro" id="IPR011013">
    <property type="entry name" value="Gal_mutarotase_sf_dom"/>
</dbReference>
<reference evidence="1 2" key="1">
    <citation type="submission" date="2018-03" db="EMBL/GenBank/DDBJ databases">
        <title>Whole genome sequencing of Histamine producing bacteria.</title>
        <authorList>
            <person name="Butler K."/>
        </authorList>
    </citation>
    <scope>NUCLEOTIDE SEQUENCE [LARGE SCALE GENOMIC DNA]</scope>
    <source>
        <strain evidence="1 2">ATCC 19614</strain>
    </source>
</reference>
<dbReference type="EMBL" id="PYOC01000001">
    <property type="protein sequence ID" value="PSV49926.1"/>
    <property type="molecule type" value="Genomic_DNA"/>
</dbReference>
<accession>A0A2T3LEZ0</accession>
<dbReference type="GO" id="GO:0005975">
    <property type="term" value="P:carbohydrate metabolic process"/>
    <property type="evidence" value="ECO:0007669"/>
    <property type="project" value="InterPro"/>
</dbReference>
<evidence type="ECO:0000313" key="2">
    <source>
        <dbReference type="Proteomes" id="UP000241803"/>
    </source>
</evidence>
<sequence>MAIHTLENGRLKVVINEMGGVIDLFTYGDEHPFDILRPRIHDGTNFAGNSSLFPMLPMVNRIRDNQFDWQGLRVVLPINESVDSHFFLHGNGWLTQWQCQANTECEHTVLKLAMASNIEGVCHYEAEQTYKLEEDRLTITLCLTNIDDEVFPFGMGFHPFFHCLPDTLIKFSAQGIWLEDVHYLPTDFMEHIPDVFNFGQGKTIPTVWINNGYYLAEDGVNIILKHPNRVAVVVTSPCRYLQVYKPTGYSDFLCLEPQSQSVNSHKTLYLDDSSNSLSILAPHHSMHIVMTIKVHEW</sequence>
<keyword evidence="2" id="KW-1185">Reference proteome</keyword>
<dbReference type="InterPro" id="IPR008183">
    <property type="entry name" value="Aldose_1/G6P_1-epimerase"/>
</dbReference>
<gene>
    <name evidence="1" type="ORF">C9J47_05085</name>
</gene>
<organism evidence="1 2">
    <name type="scientific">Photobacterium indicum</name>
    <dbReference type="NCBI Taxonomy" id="81447"/>
    <lineage>
        <taxon>Bacteria</taxon>
        <taxon>Pseudomonadati</taxon>
        <taxon>Pseudomonadota</taxon>
        <taxon>Gammaproteobacteria</taxon>
        <taxon>Vibrionales</taxon>
        <taxon>Vibrionaceae</taxon>
        <taxon>Photobacterium</taxon>
    </lineage>
</organism>
<dbReference type="RefSeq" id="WP_107252521.1">
    <property type="nucleotide sequence ID" value="NZ_PYOC01000001.1"/>
</dbReference>